<feature type="non-terminal residue" evidence="2">
    <location>
        <position position="1"/>
    </location>
</feature>
<comment type="caution">
    <text evidence="2">The sequence shown here is derived from an EMBL/GenBank/DDBJ whole genome shotgun (WGS) entry which is preliminary data.</text>
</comment>
<dbReference type="InterPro" id="IPR004183">
    <property type="entry name" value="Xdiol_dOase_suB"/>
</dbReference>
<organism evidence="2 3">
    <name type="scientific">Candidatus Woesebacteria bacterium CG_4_10_14_0_2_um_filter_39_14</name>
    <dbReference type="NCBI Taxonomy" id="1975054"/>
    <lineage>
        <taxon>Bacteria</taxon>
        <taxon>Candidatus Woeseibacteriota</taxon>
    </lineage>
</organism>
<reference evidence="3" key="1">
    <citation type="submission" date="2017-09" db="EMBL/GenBank/DDBJ databases">
        <title>Depth-based differentiation of microbial function through sediment-hosted aquifers and enrichment of novel symbionts in the deep terrestrial subsurface.</title>
        <authorList>
            <person name="Probst A.J."/>
            <person name="Ladd B."/>
            <person name="Jarett J.K."/>
            <person name="Geller-Mcgrath D.E."/>
            <person name="Sieber C.M.K."/>
            <person name="Emerson J.B."/>
            <person name="Anantharaman K."/>
            <person name="Thomas B.C."/>
            <person name="Malmstrom R."/>
            <person name="Stieglmeier M."/>
            <person name="Klingl A."/>
            <person name="Woyke T."/>
            <person name="Ryan C.M."/>
            <person name="Banfield J.F."/>
        </authorList>
    </citation>
    <scope>NUCLEOTIDE SEQUENCE [LARGE SCALE GENOMIC DNA]</scope>
</reference>
<dbReference type="GO" id="GO:0008198">
    <property type="term" value="F:ferrous iron binding"/>
    <property type="evidence" value="ECO:0007669"/>
    <property type="project" value="InterPro"/>
</dbReference>
<dbReference type="Pfam" id="PF02900">
    <property type="entry name" value="LigB"/>
    <property type="match status" value="1"/>
</dbReference>
<dbReference type="SUPFAM" id="SSF53213">
    <property type="entry name" value="LigB-like"/>
    <property type="match status" value="1"/>
</dbReference>
<evidence type="ECO:0000313" key="2">
    <source>
        <dbReference type="EMBL" id="PIZ48331.1"/>
    </source>
</evidence>
<dbReference type="Proteomes" id="UP000229753">
    <property type="component" value="Unassembled WGS sequence"/>
</dbReference>
<protein>
    <recommendedName>
        <fullName evidence="1">Extradiol ring-cleavage dioxygenase class III enzyme subunit B domain-containing protein</fullName>
    </recommendedName>
</protein>
<sequence>GKEFIRSLLRATRGAWIASGDMSHRLKEDGPYGFHPSGPQFDQEFIRLLKNKDIRGILNLNPRLIEEAGECGLRSFSMLLGALTADKTDWQPEILSYEGPFGVGYLVAKLK</sequence>
<feature type="domain" description="Extradiol ring-cleavage dioxygenase class III enzyme subunit B" evidence="1">
    <location>
        <begin position="15"/>
        <end position="107"/>
    </location>
</feature>
<dbReference type="AlphaFoldDB" id="A0A2M7TM70"/>
<evidence type="ECO:0000259" key="1">
    <source>
        <dbReference type="Pfam" id="PF02900"/>
    </source>
</evidence>
<dbReference type="CDD" id="cd07951">
    <property type="entry name" value="ED_3B_N_AMMECR1"/>
    <property type="match status" value="1"/>
</dbReference>
<dbReference type="EMBL" id="PFNO01000128">
    <property type="protein sequence ID" value="PIZ48331.1"/>
    <property type="molecule type" value="Genomic_DNA"/>
</dbReference>
<proteinExistence type="predicted"/>
<dbReference type="GO" id="GO:0016702">
    <property type="term" value="F:oxidoreductase activity, acting on single donors with incorporation of molecular oxygen, incorporation of two atoms of oxygen"/>
    <property type="evidence" value="ECO:0007669"/>
    <property type="project" value="UniProtKB-ARBA"/>
</dbReference>
<gene>
    <name evidence="2" type="ORF">COY29_03960</name>
</gene>
<evidence type="ECO:0000313" key="3">
    <source>
        <dbReference type="Proteomes" id="UP000229753"/>
    </source>
</evidence>
<accession>A0A2M7TM70</accession>
<dbReference type="Gene3D" id="3.40.830.10">
    <property type="entry name" value="LigB-like"/>
    <property type="match status" value="1"/>
</dbReference>
<name>A0A2M7TM70_9BACT</name>